<dbReference type="PANTHER" id="PTHR38792">
    <property type="entry name" value="BNR/ASP-BOX REPEAT DOMAIN PROTEIN (AFU_ORTHOLOGUE AFUA_7G06430)-RELATED"/>
    <property type="match status" value="1"/>
</dbReference>
<keyword evidence="3" id="KW-1185">Reference proteome</keyword>
<evidence type="ECO:0000313" key="3">
    <source>
        <dbReference type="Proteomes" id="UP001562357"/>
    </source>
</evidence>
<dbReference type="Gene3D" id="2.120.10.10">
    <property type="match status" value="1"/>
</dbReference>
<dbReference type="Proteomes" id="UP001562357">
    <property type="component" value="Unassembled WGS sequence"/>
</dbReference>
<dbReference type="CDD" id="cd15482">
    <property type="entry name" value="Sialidase_non-viral"/>
    <property type="match status" value="1"/>
</dbReference>
<dbReference type="EMBL" id="BAAFGZ010000070">
    <property type="protein sequence ID" value="GAB0134179.1"/>
    <property type="molecule type" value="Genomic_DNA"/>
</dbReference>
<evidence type="ECO:0000313" key="2">
    <source>
        <dbReference type="EMBL" id="GAB0134179.1"/>
    </source>
</evidence>
<accession>A0ABQ0CL55</accession>
<evidence type="ECO:0008006" key="4">
    <source>
        <dbReference type="Google" id="ProtNLM"/>
    </source>
</evidence>
<name>A0ABQ0CL55_9HYPO</name>
<gene>
    <name evidence="2" type="primary">g2561</name>
    <name evidence="2" type="ORF">EsDP_00002561</name>
</gene>
<dbReference type="InterPro" id="IPR036278">
    <property type="entry name" value="Sialidase_sf"/>
</dbReference>
<proteinExistence type="predicted"/>
<sequence length="397" mass="43786">MFAPLVLRLLLLWRVTSAVLGDSVDRQATRDHEVIRRPIFNPPADYPTPRTLYGRTVQLHDGTLLATWENHSPEPPMAYLLIYRSKDKGTTWEPYSKVTDQVNGWGLRYQPFLYVLPRRIGSFHQGTVLLAGTSSPWDHAATKIDLYASRDGGRTWSFASSVARGGRAYPVNGETPVWEPFLMVHGRELICYYSDQRDRAYGQKLVHQGSHDGLSWGPVVNDVTGREDAGERPGMATVAALPGGKWIMTFEYGGGSNPHPEPARGDGWWFPVYYRVADSPLEFASAPDQLLNVHRTVPTSSPYVAWSPAGGANGTIVVTAGSTSGIYINTRLGHAASWEFRPTPQSAAYSRQVMVMNDPDWIHIISAGYLNANNRVTNSVVKLPSLSSRPAGHGSGK</sequence>
<reference evidence="3" key="1">
    <citation type="submission" date="2024-06" db="EMBL/GenBank/DDBJ databases">
        <title>Draft Genome Sequences of Epichloe bromicola Strains Isolated from Elymus ciliaris.</title>
        <authorList>
            <consortium name="Epichloe bromicola genome sequencing consortium"/>
            <person name="Miura A."/>
            <person name="Imano S."/>
            <person name="Ashida A."/>
            <person name="Sato I."/>
            <person name="Chiba S."/>
            <person name="Tanaka A."/>
            <person name="Camagna M."/>
            <person name="Takemoto D."/>
        </authorList>
    </citation>
    <scope>NUCLEOTIDE SEQUENCE [LARGE SCALE GENOMIC DNA]</scope>
    <source>
        <strain evidence="3">DP</strain>
    </source>
</reference>
<feature type="chain" id="PRO_5047320274" description="BNR/Asp-box repeat domain protein" evidence="1">
    <location>
        <begin position="19"/>
        <end position="397"/>
    </location>
</feature>
<evidence type="ECO:0000256" key="1">
    <source>
        <dbReference type="SAM" id="SignalP"/>
    </source>
</evidence>
<protein>
    <recommendedName>
        <fullName evidence="4">BNR/Asp-box repeat domain protein</fullName>
    </recommendedName>
</protein>
<organism evidence="2 3">
    <name type="scientific">Epichloe bromicola</name>
    <dbReference type="NCBI Taxonomy" id="79588"/>
    <lineage>
        <taxon>Eukaryota</taxon>
        <taxon>Fungi</taxon>
        <taxon>Dikarya</taxon>
        <taxon>Ascomycota</taxon>
        <taxon>Pezizomycotina</taxon>
        <taxon>Sordariomycetes</taxon>
        <taxon>Hypocreomycetidae</taxon>
        <taxon>Hypocreales</taxon>
        <taxon>Clavicipitaceae</taxon>
        <taxon>Epichloe</taxon>
    </lineage>
</organism>
<dbReference type="PANTHER" id="PTHR38792:SF3">
    <property type="entry name" value="BNR_ASP-BOX REPEAT DOMAIN PROTEIN (AFU_ORTHOLOGUE AFUA_7G06430)-RELATED"/>
    <property type="match status" value="1"/>
</dbReference>
<dbReference type="SUPFAM" id="SSF50939">
    <property type="entry name" value="Sialidases"/>
    <property type="match status" value="1"/>
</dbReference>
<feature type="signal peptide" evidence="1">
    <location>
        <begin position="1"/>
        <end position="18"/>
    </location>
</feature>
<comment type="caution">
    <text evidence="2">The sequence shown here is derived from an EMBL/GenBank/DDBJ whole genome shotgun (WGS) entry which is preliminary data.</text>
</comment>
<keyword evidence="1" id="KW-0732">Signal</keyword>